<dbReference type="Pfam" id="PF02910">
    <property type="entry name" value="Succ_DH_flav_C"/>
    <property type="match status" value="1"/>
</dbReference>
<reference evidence="5" key="2">
    <citation type="submission" date="2021-01" db="EMBL/GenBank/DDBJ databases">
        <authorList>
            <person name="Hahn C.R."/>
            <person name="Youssef N.H."/>
            <person name="Elshahed M."/>
        </authorList>
    </citation>
    <scope>NUCLEOTIDE SEQUENCE</scope>
    <source>
        <strain evidence="5">Zod_Metabat.24</strain>
    </source>
</reference>
<dbReference type="SUPFAM" id="SSF51905">
    <property type="entry name" value="FAD/NAD(P)-binding domain"/>
    <property type="match status" value="1"/>
</dbReference>
<evidence type="ECO:0000313" key="5">
    <source>
        <dbReference type="EMBL" id="MBN1573353.1"/>
    </source>
</evidence>
<evidence type="ECO:0000259" key="3">
    <source>
        <dbReference type="Pfam" id="PF00890"/>
    </source>
</evidence>
<name>A0A9D8KFB5_9DELT</name>
<gene>
    <name evidence="5" type="ORF">JW984_09185</name>
</gene>
<dbReference type="AlphaFoldDB" id="A0A9D8KFB5"/>
<dbReference type="PRINTS" id="PR00368">
    <property type="entry name" value="FADPNR"/>
</dbReference>
<dbReference type="Pfam" id="PF00890">
    <property type="entry name" value="FAD_binding_2"/>
    <property type="match status" value="1"/>
</dbReference>
<feature type="domain" description="Fumarate reductase/succinate dehydrogenase flavoprotein-like C-terminal" evidence="4">
    <location>
        <begin position="445"/>
        <end position="568"/>
    </location>
</feature>
<dbReference type="GO" id="GO:0016491">
    <property type="term" value="F:oxidoreductase activity"/>
    <property type="evidence" value="ECO:0007669"/>
    <property type="project" value="UniProtKB-KW"/>
</dbReference>
<keyword evidence="2" id="KW-0560">Oxidoreductase</keyword>
<dbReference type="InterPro" id="IPR027477">
    <property type="entry name" value="Succ_DH/fumarate_Rdtase_cat_sf"/>
</dbReference>
<dbReference type="Gene3D" id="1.20.58.100">
    <property type="entry name" value="Fumarate reductase/succinate dehydrogenase flavoprotein-like, C-terminal domain"/>
    <property type="match status" value="1"/>
</dbReference>
<dbReference type="InterPro" id="IPR036188">
    <property type="entry name" value="FAD/NAD-bd_sf"/>
</dbReference>
<dbReference type="EMBL" id="JAFGIX010000046">
    <property type="protein sequence ID" value="MBN1573353.1"/>
    <property type="molecule type" value="Genomic_DNA"/>
</dbReference>
<protein>
    <submittedName>
        <fullName evidence="5">FAD-binding protein</fullName>
    </submittedName>
</protein>
<evidence type="ECO:0000256" key="1">
    <source>
        <dbReference type="ARBA" id="ARBA00022630"/>
    </source>
</evidence>
<dbReference type="Gene3D" id="3.90.700.10">
    <property type="entry name" value="Succinate dehydrogenase/fumarate reductase flavoprotein, catalytic domain"/>
    <property type="match status" value="1"/>
</dbReference>
<dbReference type="PRINTS" id="PR00411">
    <property type="entry name" value="PNDRDTASEI"/>
</dbReference>
<organism evidence="5 6">
    <name type="scientific">Candidatus Zymogenus saltonus</name>
    <dbReference type="NCBI Taxonomy" id="2844893"/>
    <lineage>
        <taxon>Bacteria</taxon>
        <taxon>Deltaproteobacteria</taxon>
        <taxon>Candidatus Zymogenia</taxon>
        <taxon>Candidatus Zymogeniales</taxon>
        <taxon>Candidatus Zymogenaceae</taxon>
        <taxon>Candidatus Zymogenus</taxon>
    </lineage>
</organism>
<dbReference type="SUPFAM" id="SSF46977">
    <property type="entry name" value="Succinate dehydrogenase/fumarate reductase flavoprotein C-terminal domain"/>
    <property type="match status" value="1"/>
</dbReference>
<dbReference type="PANTHER" id="PTHR11632:SF51">
    <property type="entry name" value="SUCCINATE DEHYDROGENASE [UBIQUINONE] FLAVOPROTEIN SUBUNIT, MITOCHONDRIAL"/>
    <property type="match status" value="1"/>
</dbReference>
<dbReference type="Gene3D" id="3.50.50.60">
    <property type="entry name" value="FAD/NAD(P)-binding domain"/>
    <property type="match status" value="1"/>
</dbReference>
<dbReference type="InterPro" id="IPR030664">
    <property type="entry name" value="SdhA/FrdA/AprA"/>
</dbReference>
<dbReference type="InterPro" id="IPR015939">
    <property type="entry name" value="Fum_Rdtase/Succ_DH_flav-like_C"/>
</dbReference>
<dbReference type="PIRSF" id="PIRSF000171">
    <property type="entry name" value="SDHA_APRA_LASPO"/>
    <property type="match status" value="1"/>
</dbReference>
<dbReference type="InterPro" id="IPR037099">
    <property type="entry name" value="Fum_R/Succ_DH_flav-like_C_sf"/>
</dbReference>
<keyword evidence="1" id="KW-0285">Flavoprotein</keyword>
<evidence type="ECO:0000256" key="2">
    <source>
        <dbReference type="ARBA" id="ARBA00023002"/>
    </source>
</evidence>
<comment type="caution">
    <text evidence="5">The sequence shown here is derived from an EMBL/GenBank/DDBJ whole genome shotgun (WGS) entry which is preliminary data.</text>
</comment>
<reference evidence="5" key="1">
    <citation type="journal article" date="2021" name="Environ. Microbiol.">
        <title>Genomic characterization of three novel Desulfobacterota classes expand the metabolic and phylogenetic diversity of the phylum.</title>
        <authorList>
            <person name="Murphy C.L."/>
            <person name="Biggerstaff J."/>
            <person name="Eichhorn A."/>
            <person name="Ewing E."/>
            <person name="Shahan R."/>
            <person name="Soriano D."/>
            <person name="Stewart S."/>
            <person name="VanMol K."/>
            <person name="Walker R."/>
            <person name="Walters P."/>
            <person name="Elshahed M.S."/>
            <person name="Youssef N.H."/>
        </authorList>
    </citation>
    <scope>NUCLEOTIDE SEQUENCE</scope>
    <source>
        <strain evidence="5">Zod_Metabat.24</strain>
    </source>
</reference>
<sequence>MAEKTIKTDVLVVGGGGAGFRASIAARERGAKVLLLSKGPLARCGASPMAGADFTLDGNSMNKLGREGDTNDSMERVFNDIVSQGWYLNNQRLVEQYVKTAPVLLKDMMDWGMEIKMSDQRMIFTSGTHIMDVLLKKARSVGVDMLADVALLELVTRDGKVTGGLGLDIRTGGFIHFTAKAVVMATGGWHKGFWPNTGMRDLSGEGIAMSNRAGADIGNMEFITFCCNVFYEPPMWLGSIAPYMVSLICGGRLTNSRGEDILEGYDPYVVKTGTMTEWNKSFISYASMREIRDGRRFKNGGVHYSRGDASWDYMKMVASFVFPDWRYKSIDLSPWAKMLENDEPVEVGPAVEYFEGGIVVNERFETGITGLFAAGECALGAFGANRVFSAITEMLVHGKDAGENAGEYAIDSKAGEADGGLLASLMEKAEQPLLKKKGESPPCLRRHIQEMAHKHLGPIRNEAELKEFIGFLEDVKNSQLKDLATAGKSRTYNKEWLDALELPNIVHLLEAAARSALARKESRGVHFREDYPDTDNDSWLVESIVKLKDDTIEVGNRPATVTKMTPPKGKIPYLDMMKKMMKEHSDTGGKH</sequence>
<dbReference type="PANTHER" id="PTHR11632">
    <property type="entry name" value="SUCCINATE DEHYDROGENASE 2 FLAVOPROTEIN SUBUNIT"/>
    <property type="match status" value="1"/>
</dbReference>
<feature type="domain" description="FAD-dependent oxidoreductase 2 FAD-binding" evidence="3">
    <location>
        <begin position="9"/>
        <end position="386"/>
    </location>
</feature>
<evidence type="ECO:0000259" key="4">
    <source>
        <dbReference type="Pfam" id="PF02910"/>
    </source>
</evidence>
<evidence type="ECO:0000313" key="6">
    <source>
        <dbReference type="Proteomes" id="UP000809273"/>
    </source>
</evidence>
<dbReference type="InterPro" id="IPR003953">
    <property type="entry name" value="FAD-dep_OxRdtase_2_FAD-bd"/>
</dbReference>
<proteinExistence type="predicted"/>
<accession>A0A9D8KFB5</accession>
<dbReference type="Proteomes" id="UP000809273">
    <property type="component" value="Unassembled WGS sequence"/>
</dbReference>